<dbReference type="GO" id="GO:0032968">
    <property type="term" value="P:positive regulation of transcription elongation by RNA polymerase II"/>
    <property type="evidence" value="ECO:0007669"/>
    <property type="project" value="InterPro"/>
</dbReference>
<evidence type="ECO:0000313" key="9">
    <source>
        <dbReference type="Proteomes" id="UP001320420"/>
    </source>
</evidence>
<evidence type="ECO:0000313" key="8">
    <source>
        <dbReference type="EMBL" id="KAK7745591.1"/>
    </source>
</evidence>
<dbReference type="Proteomes" id="UP001320420">
    <property type="component" value="Unassembled WGS sequence"/>
</dbReference>
<gene>
    <name evidence="8" type="primary">TFG1</name>
    <name evidence="8" type="ORF">SLS62_009768</name>
</gene>
<name>A0AAN9UER3_9PEZI</name>
<feature type="region of interest" description="Disordered" evidence="7">
    <location>
        <begin position="315"/>
        <end position="646"/>
    </location>
</feature>
<feature type="compositionally biased region" description="Acidic residues" evidence="7">
    <location>
        <begin position="415"/>
        <end position="425"/>
    </location>
</feature>
<dbReference type="GO" id="GO:0016251">
    <property type="term" value="F:RNA polymerase II general transcription initiation factor activity"/>
    <property type="evidence" value="ECO:0007669"/>
    <property type="project" value="TreeGrafter"/>
</dbReference>
<comment type="subcellular location">
    <subcellularLocation>
        <location evidence="1">Nucleus</location>
    </subcellularLocation>
</comment>
<evidence type="ECO:0000256" key="3">
    <source>
        <dbReference type="ARBA" id="ARBA00023015"/>
    </source>
</evidence>
<feature type="compositionally biased region" description="Polar residues" evidence="7">
    <location>
        <begin position="47"/>
        <end position="59"/>
    </location>
</feature>
<dbReference type="GO" id="GO:0006367">
    <property type="term" value="P:transcription initiation at RNA polymerase II promoter"/>
    <property type="evidence" value="ECO:0007669"/>
    <property type="project" value="InterPro"/>
</dbReference>
<feature type="compositionally biased region" description="Polar residues" evidence="7">
    <location>
        <begin position="495"/>
        <end position="507"/>
    </location>
</feature>
<feature type="compositionally biased region" description="Basic and acidic residues" evidence="7">
    <location>
        <begin position="227"/>
        <end position="236"/>
    </location>
</feature>
<dbReference type="EMBL" id="JAKJXP020000108">
    <property type="protein sequence ID" value="KAK7745591.1"/>
    <property type="molecule type" value="Genomic_DNA"/>
</dbReference>
<comment type="similarity">
    <text evidence="2">Belongs to the TFIIF alpha subunit family.</text>
</comment>
<evidence type="ECO:0000256" key="5">
    <source>
        <dbReference type="ARBA" id="ARBA00023163"/>
    </source>
</evidence>
<feature type="compositionally biased region" description="Basic and acidic residues" evidence="7">
    <location>
        <begin position="632"/>
        <end position="642"/>
    </location>
</feature>
<keyword evidence="9" id="KW-1185">Reference proteome</keyword>
<proteinExistence type="inferred from homology"/>
<evidence type="ECO:0000256" key="2">
    <source>
        <dbReference type="ARBA" id="ARBA00005249"/>
    </source>
</evidence>
<dbReference type="InterPro" id="IPR011039">
    <property type="entry name" value="TFIIF_interaction"/>
</dbReference>
<feature type="compositionally biased region" description="Acidic residues" evidence="7">
    <location>
        <begin position="366"/>
        <end position="380"/>
    </location>
</feature>
<dbReference type="GO" id="GO:0005674">
    <property type="term" value="C:transcription factor TFIIF complex"/>
    <property type="evidence" value="ECO:0007669"/>
    <property type="project" value="TreeGrafter"/>
</dbReference>
<organism evidence="8 9">
    <name type="scientific">Diatrype stigma</name>
    <dbReference type="NCBI Taxonomy" id="117547"/>
    <lineage>
        <taxon>Eukaryota</taxon>
        <taxon>Fungi</taxon>
        <taxon>Dikarya</taxon>
        <taxon>Ascomycota</taxon>
        <taxon>Pezizomycotina</taxon>
        <taxon>Sordariomycetes</taxon>
        <taxon>Xylariomycetidae</taxon>
        <taxon>Xylariales</taxon>
        <taxon>Diatrypaceae</taxon>
        <taxon>Diatrype</taxon>
    </lineage>
</organism>
<dbReference type="GO" id="GO:0003677">
    <property type="term" value="F:DNA binding"/>
    <property type="evidence" value="ECO:0007669"/>
    <property type="project" value="UniProtKB-KW"/>
</dbReference>
<feature type="compositionally biased region" description="Basic and acidic residues" evidence="7">
    <location>
        <begin position="480"/>
        <end position="493"/>
    </location>
</feature>
<evidence type="ECO:0000256" key="4">
    <source>
        <dbReference type="ARBA" id="ARBA00023125"/>
    </source>
</evidence>
<feature type="compositionally biased region" description="Basic and acidic residues" evidence="7">
    <location>
        <begin position="426"/>
        <end position="440"/>
    </location>
</feature>
<feature type="compositionally biased region" description="Basic and acidic residues" evidence="7">
    <location>
        <begin position="184"/>
        <end position="197"/>
    </location>
</feature>
<evidence type="ECO:0000256" key="1">
    <source>
        <dbReference type="ARBA" id="ARBA00004123"/>
    </source>
</evidence>
<accession>A0AAN9UER3</accession>
<dbReference type="AlphaFoldDB" id="A0AAN9UER3"/>
<feature type="compositionally biased region" description="Basic and acidic residues" evidence="7">
    <location>
        <begin position="149"/>
        <end position="166"/>
    </location>
</feature>
<sequence length="715" mass="78798">MSASPPVGPHGQKPTPPPGAAPLRRPRPSGNPLVARKPPIRRPPPTATASSAKITNLPGTQPRPAPAKQQTQQAPPNFDALRQQNDGWTSPKPPDAQEYPLYITKKALKEGLRFHVMKFLPPHGRLTKSGSAGIDPTNQNEFTRPVTLQRRDPRQPPPGREVKEEAPEPMAVDSDDAQKLAQAKADREAQRALDDAQKAPVARDPNPKRAQPKEREKGKKHATQVHYEARTDEQKKQAEIRYEEALPWHLEDADGKNVWVGQYEAPLSHAKVALQIHNGGFRMVPLEKWYKFTSKRGAIKTMSIEEAEKAMGQKMPMSRWAVRDAQREQAEKAMAESRTIMNGKTAIKQESSTFKQASRREKQDHDDIDYSGDEFQDDDENPNHEPDRDEEVKDSTDRIRREQLKANNFGARDEIEVDKEEDEEKKEELERKLFGKDLRKALKRRDKQFQYDSDSDKGRDPFASSESESDETDSDDEKEDEQKGEKDKEKDKANGSGSNTKGNSTPQGKKAAAEAAKKGKSLKRPGSPLPSDSSGTESTRKKKKTGPSGSSRGDTPLARSRAGAGSTSDGEGTAGEMSDGAGGKKKKKQHGHLAAGMKASPAGSRAGSPNPPQQGKASASKVGTAATSRAGSPDKDKAEPIDVSKYINPPTVQEIIEALPPRPEGVPMKKFITSFKSRLEKDGQPGLMPQKVFLKLVLSCSVYSKEDKLLRRKPE</sequence>
<feature type="compositionally biased region" description="Basic and acidic residues" evidence="7">
    <location>
        <begin position="381"/>
        <end position="404"/>
    </location>
</feature>
<keyword evidence="6" id="KW-0539">Nucleus</keyword>
<dbReference type="InterPro" id="IPR008851">
    <property type="entry name" value="TFIIF-alpha"/>
</dbReference>
<dbReference type="SUPFAM" id="SSF50916">
    <property type="entry name" value="Rap30/74 interaction domains"/>
    <property type="match status" value="1"/>
</dbReference>
<feature type="compositionally biased region" description="Acidic residues" evidence="7">
    <location>
        <begin position="467"/>
        <end position="479"/>
    </location>
</feature>
<dbReference type="PANTHER" id="PTHR13011">
    <property type="entry name" value="TFIIF-ALPHA"/>
    <property type="match status" value="1"/>
</dbReference>
<keyword evidence="4" id="KW-0238">DNA-binding</keyword>
<reference evidence="8 9" key="1">
    <citation type="submission" date="2024-02" db="EMBL/GenBank/DDBJ databases">
        <title>De novo assembly and annotation of 12 fungi associated with fruit tree decline syndrome in Ontario, Canada.</title>
        <authorList>
            <person name="Sulman M."/>
            <person name="Ellouze W."/>
            <person name="Ilyukhin E."/>
        </authorList>
    </citation>
    <scope>NUCLEOTIDE SEQUENCE [LARGE SCALE GENOMIC DNA]</scope>
    <source>
        <strain evidence="8 9">M11/M66-122</strain>
    </source>
</reference>
<feature type="compositionally biased region" description="Low complexity" evidence="7">
    <location>
        <begin position="66"/>
        <end position="76"/>
    </location>
</feature>
<feature type="region of interest" description="Disordered" evidence="7">
    <location>
        <begin position="121"/>
        <end position="236"/>
    </location>
</feature>
<evidence type="ECO:0000256" key="7">
    <source>
        <dbReference type="SAM" id="MobiDB-lite"/>
    </source>
</evidence>
<feature type="compositionally biased region" description="Basic and acidic residues" evidence="7">
    <location>
        <begin position="321"/>
        <end position="335"/>
    </location>
</feature>
<dbReference type="PANTHER" id="PTHR13011:SF0">
    <property type="entry name" value="GENERAL TRANSCRIPTION FACTOR IIF SUBUNIT 1"/>
    <property type="match status" value="1"/>
</dbReference>
<feature type="region of interest" description="Disordered" evidence="7">
    <location>
        <begin position="1"/>
        <end position="101"/>
    </location>
</feature>
<dbReference type="GO" id="GO:0001096">
    <property type="term" value="F:TFIIF-class transcription factor complex binding"/>
    <property type="evidence" value="ECO:0007669"/>
    <property type="project" value="TreeGrafter"/>
</dbReference>
<comment type="caution">
    <text evidence="8">The sequence shown here is derived from an EMBL/GenBank/DDBJ whole genome shotgun (WGS) entry which is preliminary data.</text>
</comment>
<protein>
    <submittedName>
        <fullName evidence="8">Transcription factor IIF subunit tfg1</fullName>
    </submittedName>
</protein>
<feature type="compositionally biased region" description="Basic and acidic residues" evidence="7">
    <location>
        <begin position="205"/>
        <end position="217"/>
    </location>
</feature>
<keyword evidence="5" id="KW-0804">Transcription</keyword>
<keyword evidence="3" id="KW-0805">Transcription regulation</keyword>
<evidence type="ECO:0000256" key="6">
    <source>
        <dbReference type="ARBA" id="ARBA00023242"/>
    </source>
</evidence>